<feature type="transmembrane region" description="Helical" evidence="11">
    <location>
        <begin position="176"/>
        <end position="195"/>
    </location>
</feature>
<dbReference type="GO" id="GO:0022857">
    <property type="term" value="F:transmembrane transporter activity"/>
    <property type="evidence" value="ECO:0007669"/>
    <property type="project" value="InterPro"/>
</dbReference>
<keyword evidence="8 11" id="KW-0472">Membrane</keyword>
<protein>
    <recommendedName>
        <fullName evidence="10">Autoinducer 2 import system permease protein LsrC</fullName>
    </recommendedName>
</protein>
<gene>
    <name evidence="12" type="ORF">CHK_0557</name>
</gene>
<feature type="transmembrane region" description="Helical" evidence="11">
    <location>
        <begin position="129"/>
        <end position="148"/>
    </location>
</feature>
<accession>A0A0M2NH46</accession>
<reference evidence="12 13" key="1">
    <citation type="submission" date="2015-04" db="EMBL/GenBank/DDBJ databases">
        <title>Draft genome sequence of bacteremic isolate Catabacter hongkongensis type strain HKU16T.</title>
        <authorList>
            <person name="Lau S.K."/>
            <person name="Teng J.L."/>
            <person name="Huang Y."/>
            <person name="Curreem S.O."/>
            <person name="Tsui S.K."/>
            <person name="Woo P.C."/>
        </authorList>
    </citation>
    <scope>NUCLEOTIDE SEQUENCE [LARGE SCALE GENOMIC DNA]</scope>
    <source>
        <strain evidence="12 13">HKU16</strain>
    </source>
</reference>
<comment type="function">
    <text evidence="9">Part of the ABC transporter complex LsrABCD involved in autoinducer 2 (AI-2) import. Probably responsible for the translocation of the substrate across the membrane.</text>
</comment>
<dbReference type="CDD" id="cd06579">
    <property type="entry name" value="TM_PBP1_transp_AraH_like"/>
    <property type="match status" value="1"/>
</dbReference>
<dbReference type="Pfam" id="PF02653">
    <property type="entry name" value="BPD_transp_2"/>
    <property type="match status" value="1"/>
</dbReference>
<comment type="caution">
    <text evidence="12">The sequence shown here is derived from an EMBL/GenBank/DDBJ whole genome shotgun (WGS) entry which is preliminary data.</text>
</comment>
<keyword evidence="6 11" id="KW-0812">Transmembrane</keyword>
<dbReference type="RefSeq" id="WP_046442513.1">
    <property type="nucleotide sequence ID" value="NZ_CAUERS010000008.1"/>
</dbReference>
<evidence type="ECO:0000256" key="7">
    <source>
        <dbReference type="ARBA" id="ARBA00022989"/>
    </source>
</evidence>
<evidence type="ECO:0000256" key="6">
    <source>
        <dbReference type="ARBA" id="ARBA00022692"/>
    </source>
</evidence>
<comment type="subcellular location">
    <subcellularLocation>
        <location evidence="1">Cell membrane</location>
        <topology evidence="1">Multi-pass membrane protein</topology>
    </subcellularLocation>
</comment>
<dbReference type="AlphaFoldDB" id="A0A0M2NH46"/>
<dbReference type="STRING" id="270498.CHK_0557"/>
<keyword evidence="4" id="KW-1003">Cell membrane</keyword>
<dbReference type="Proteomes" id="UP000034076">
    <property type="component" value="Unassembled WGS sequence"/>
</dbReference>
<evidence type="ECO:0000256" key="5">
    <source>
        <dbReference type="ARBA" id="ARBA00022519"/>
    </source>
</evidence>
<organism evidence="12 13">
    <name type="scientific">Christensenella hongkongensis</name>
    <dbReference type="NCBI Taxonomy" id="270498"/>
    <lineage>
        <taxon>Bacteria</taxon>
        <taxon>Bacillati</taxon>
        <taxon>Bacillota</taxon>
        <taxon>Clostridia</taxon>
        <taxon>Christensenellales</taxon>
        <taxon>Christensenellaceae</taxon>
        <taxon>Christensenella</taxon>
    </lineage>
</organism>
<feature type="transmembrane region" description="Helical" evidence="11">
    <location>
        <begin position="258"/>
        <end position="274"/>
    </location>
</feature>
<feature type="transmembrane region" description="Helical" evidence="11">
    <location>
        <begin position="281"/>
        <end position="301"/>
    </location>
</feature>
<evidence type="ECO:0000256" key="2">
    <source>
        <dbReference type="ARBA" id="ARBA00011262"/>
    </source>
</evidence>
<feature type="transmembrane region" description="Helical" evidence="11">
    <location>
        <begin position="51"/>
        <end position="69"/>
    </location>
</feature>
<dbReference type="GO" id="GO:0005886">
    <property type="term" value="C:plasma membrane"/>
    <property type="evidence" value="ECO:0007669"/>
    <property type="project" value="UniProtKB-SubCell"/>
</dbReference>
<dbReference type="EMBL" id="LAYJ01000053">
    <property type="protein sequence ID" value="KKI51874.1"/>
    <property type="molecule type" value="Genomic_DNA"/>
</dbReference>
<evidence type="ECO:0000313" key="12">
    <source>
        <dbReference type="EMBL" id="KKI51874.1"/>
    </source>
</evidence>
<keyword evidence="3" id="KW-0813">Transport</keyword>
<evidence type="ECO:0000256" key="3">
    <source>
        <dbReference type="ARBA" id="ARBA00022448"/>
    </source>
</evidence>
<feature type="transmembrane region" description="Helical" evidence="11">
    <location>
        <begin position="307"/>
        <end position="326"/>
    </location>
</feature>
<feature type="transmembrane region" description="Helical" evidence="11">
    <location>
        <begin position="76"/>
        <end position="94"/>
    </location>
</feature>
<feature type="transmembrane region" description="Helical" evidence="11">
    <location>
        <begin position="21"/>
        <end position="39"/>
    </location>
</feature>
<evidence type="ECO:0000256" key="10">
    <source>
        <dbReference type="ARBA" id="ARBA00039382"/>
    </source>
</evidence>
<comment type="subunit">
    <text evidence="2">The complex is composed of two ATP-binding proteins (LsrA), two transmembrane proteins (LsrC and LsrD) and a solute-binding protein (LsrB).</text>
</comment>
<sequence length="342" mass="36778">MNDTIKKKGNFPIGVKERVTLIIIAVIFIAVAVAKPELFGADRFPEVMNSILLWTPLILTVSVGMMMIIITRNIDLSVGAIVAVSAMVAGILFRDFNIPIWLGFLVSMGVGYLCGAFNGFLISYLKIPAIIVTLGTMNAFRGLTFIFADGKQITGYELPSGLSVFVTEGLKIGNFIIPWIVWIAVGIAVAFYFILKYTHFGREVYAVGSNFEAAHLRGINNKKVVFNIFSITGVLCGIAGMMYAARYGYVNPSNTGDGLEFVVISATIIGGVSVSGGSGTVLGTFLGCILLGTVNTMLAMVGMPGTFQKFCYGLIIVIALLVDMSVQTAQKRKSMKLEKEVG</sequence>
<keyword evidence="7 11" id="KW-1133">Transmembrane helix</keyword>
<evidence type="ECO:0000256" key="4">
    <source>
        <dbReference type="ARBA" id="ARBA00022475"/>
    </source>
</evidence>
<keyword evidence="5" id="KW-0997">Cell inner membrane</keyword>
<feature type="transmembrane region" description="Helical" evidence="11">
    <location>
        <begin position="100"/>
        <end position="122"/>
    </location>
</feature>
<evidence type="ECO:0000313" key="13">
    <source>
        <dbReference type="Proteomes" id="UP000034076"/>
    </source>
</evidence>
<evidence type="ECO:0000256" key="9">
    <source>
        <dbReference type="ARBA" id="ARBA00025439"/>
    </source>
</evidence>
<name>A0A0M2NH46_9FIRM</name>
<dbReference type="PANTHER" id="PTHR32196:SF29">
    <property type="entry name" value="AUTOINDUCER 2 IMPORT SYSTEM PERMEASE PROTEIN LSRC"/>
    <property type="match status" value="1"/>
</dbReference>
<proteinExistence type="predicted"/>
<feature type="transmembrane region" description="Helical" evidence="11">
    <location>
        <begin position="224"/>
        <end position="246"/>
    </location>
</feature>
<dbReference type="InterPro" id="IPR001851">
    <property type="entry name" value="ABC_transp_permease"/>
</dbReference>
<evidence type="ECO:0000256" key="8">
    <source>
        <dbReference type="ARBA" id="ARBA00023136"/>
    </source>
</evidence>
<evidence type="ECO:0000256" key="11">
    <source>
        <dbReference type="SAM" id="Phobius"/>
    </source>
</evidence>
<dbReference type="OrthoDB" id="9789111at2"/>
<keyword evidence="13" id="KW-1185">Reference proteome</keyword>
<dbReference type="PANTHER" id="PTHR32196">
    <property type="entry name" value="ABC TRANSPORTER PERMEASE PROTEIN YPHD-RELATED-RELATED"/>
    <property type="match status" value="1"/>
</dbReference>
<evidence type="ECO:0000256" key="1">
    <source>
        <dbReference type="ARBA" id="ARBA00004651"/>
    </source>
</evidence>